<name>A0A915HR88_ROMCU</name>
<organism evidence="1 2">
    <name type="scientific">Romanomermis culicivorax</name>
    <name type="common">Nematode worm</name>
    <dbReference type="NCBI Taxonomy" id="13658"/>
    <lineage>
        <taxon>Eukaryota</taxon>
        <taxon>Metazoa</taxon>
        <taxon>Ecdysozoa</taxon>
        <taxon>Nematoda</taxon>
        <taxon>Enoplea</taxon>
        <taxon>Dorylaimia</taxon>
        <taxon>Mermithida</taxon>
        <taxon>Mermithoidea</taxon>
        <taxon>Mermithidae</taxon>
        <taxon>Romanomermis</taxon>
    </lineage>
</organism>
<dbReference type="WBParaSite" id="nRc.2.0.1.t04443-RA">
    <property type="protein sequence ID" value="nRc.2.0.1.t04443-RA"/>
    <property type="gene ID" value="nRc.2.0.1.g04443"/>
</dbReference>
<keyword evidence="1" id="KW-1185">Reference proteome</keyword>
<evidence type="ECO:0000313" key="2">
    <source>
        <dbReference type="WBParaSite" id="nRc.2.0.1.t04443-RA"/>
    </source>
</evidence>
<sequence>MVSHFQPPYNRQMSDAMRTYIEKQCLEMCQALRQWGKQTDEQISLAISLLLVDLQLFVANQ</sequence>
<accession>A0A915HR88</accession>
<dbReference type="AlphaFoldDB" id="A0A915HR88"/>
<reference evidence="2" key="1">
    <citation type="submission" date="2022-11" db="UniProtKB">
        <authorList>
            <consortium name="WormBaseParasite"/>
        </authorList>
    </citation>
    <scope>IDENTIFICATION</scope>
</reference>
<protein>
    <submittedName>
        <fullName evidence="2">Uncharacterized protein</fullName>
    </submittedName>
</protein>
<proteinExistence type="predicted"/>
<evidence type="ECO:0000313" key="1">
    <source>
        <dbReference type="Proteomes" id="UP000887565"/>
    </source>
</evidence>
<dbReference type="Proteomes" id="UP000887565">
    <property type="component" value="Unplaced"/>
</dbReference>